<evidence type="ECO:0000313" key="17">
    <source>
        <dbReference type="EMBL" id="KRN76063.1"/>
    </source>
</evidence>
<accession>A0A0R2JFE0</accession>
<dbReference type="Gene3D" id="2.60.15.10">
    <property type="entry name" value="F0F1 ATP synthase delta/epsilon subunit, N-terminal"/>
    <property type="match status" value="1"/>
</dbReference>
<dbReference type="OrthoDB" id="9804110at2"/>
<dbReference type="NCBIfam" id="NF001846">
    <property type="entry name" value="PRK00571.1-3"/>
    <property type="match status" value="1"/>
</dbReference>
<comment type="caution">
    <text evidence="17">The sequence shown here is derived from an EMBL/GenBank/DDBJ whole genome shotgun (WGS) entry which is preliminary data.</text>
</comment>
<evidence type="ECO:0000256" key="12">
    <source>
        <dbReference type="HAMAP-Rule" id="MF_00530"/>
    </source>
</evidence>
<dbReference type="STRING" id="1620.IV67_GL001113"/>
<dbReference type="RefSeq" id="WP_057788945.1">
    <property type="nucleotide sequence ID" value="NZ_CBDALJ010000026.1"/>
</dbReference>
<dbReference type="Gene3D" id="1.20.5.440">
    <property type="entry name" value="ATP synthase delta/epsilon subunit, C-terminal domain"/>
    <property type="match status" value="1"/>
</dbReference>
<dbReference type="AlphaFoldDB" id="A0A0R2JFE0"/>
<keyword evidence="18" id="KW-1185">Reference proteome</keyword>
<dbReference type="Pfam" id="PF02823">
    <property type="entry name" value="ATP-synt_DE_N"/>
    <property type="match status" value="1"/>
</dbReference>
<keyword evidence="12" id="KW-0375">Hydrogen ion transport</keyword>
<feature type="coiled-coil region" evidence="14">
    <location>
        <begin position="89"/>
        <end position="123"/>
    </location>
</feature>
<evidence type="ECO:0000256" key="3">
    <source>
        <dbReference type="ARBA" id="ARBA00005712"/>
    </source>
</evidence>
<keyword evidence="8 12" id="KW-0139">CF(1)</keyword>
<evidence type="ECO:0000256" key="11">
    <source>
        <dbReference type="ARBA" id="ARBA00031795"/>
    </source>
</evidence>
<evidence type="ECO:0000256" key="5">
    <source>
        <dbReference type="ARBA" id="ARBA00022448"/>
    </source>
</evidence>
<comment type="similarity">
    <text evidence="3 12 13">Belongs to the ATPase epsilon chain family.</text>
</comment>
<dbReference type="SUPFAM" id="SSF51344">
    <property type="entry name" value="Epsilon subunit of F1F0-ATP synthase N-terminal domain"/>
    <property type="match status" value="1"/>
</dbReference>
<keyword evidence="9 12" id="KW-0066">ATP synthesis</keyword>
<dbReference type="PATRIC" id="fig|1620.3.peg.1128"/>
<dbReference type="Proteomes" id="UP000051673">
    <property type="component" value="Unassembled WGS sequence"/>
</dbReference>
<evidence type="ECO:0000256" key="4">
    <source>
        <dbReference type="ARBA" id="ARBA00014480"/>
    </source>
</evidence>
<evidence type="ECO:0000256" key="13">
    <source>
        <dbReference type="RuleBase" id="RU003656"/>
    </source>
</evidence>
<dbReference type="InterPro" id="IPR001469">
    <property type="entry name" value="ATP_synth_F1_dsu/esu"/>
</dbReference>
<keyword evidence="14" id="KW-0175">Coiled coil</keyword>
<evidence type="ECO:0000256" key="8">
    <source>
        <dbReference type="ARBA" id="ARBA00023196"/>
    </source>
</evidence>
<comment type="function">
    <text evidence="1 12">Produces ATP from ADP in the presence of a proton gradient across the membrane.</text>
</comment>
<proteinExistence type="inferred from homology"/>
<evidence type="ECO:0000256" key="9">
    <source>
        <dbReference type="ARBA" id="ARBA00023310"/>
    </source>
</evidence>
<feature type="domain" description="ATP synthase F1 complex delta/epsilon subunit N-terminal" evidence="16">
    <location>
        <begin position="7"/>
        <end position="88"/>
    </location>
</feature>
<dbReference type="GO" id="GO:0005886">
    <property type="term" value="C:plasma membrane"/>
    <property type="evidence" value="ECO:0007669"/>
    <property type="project" value="UniProtKB-SubCell"/>
</dbReference>
<comment type="subunit">
    <text evidence="12 13">F-type ATPases have 2 components, CF(1) - the catalytic core - and CF(0) - the membrane proton channel. CF(1) has five subunits: alpha(3), beta(3), gamma(1), delta(1), epsilon(1). CF(0) has three main subunits: a, b and c.</text>
</comment>
<feature type="domain" description="ATP synthase epsilon subunit C-terminal" evidence="15">
    <location>
        <begin position="93"/>
        <end position="136"/>
    </location>
</feature>
<organism evidence="17 18">
    <name type="scientific">Weissella minor</name>
    <dbReference type="NCBI Taxonomy" id="1620"/>
    <lineage>
        <taxon>Bacteria</taxon>
        <taxon>Bacillati</taxon>
        <taxon>Bacillota</taxon>
        <taxon>Bacilli</taxon>
        <taxon>Lactobacillales</taxon>
        <taxon>Lactobacillaceae</taxon>
        <taxon>Weissella</taxon>
    </lineage>
</organism>
<dbReference type="EMBL" id="JQCD01000031">
    <property type="protein sequence ID" value="KRN76063.1"/>
    <property type="molecule type" value="Genomic_DNA"/>
</dbReference>
<dbReference type="NCBIfam" id="TIGR01216">
    <property type="entry name" value="ATP_synt_epsi"/>
    <property type="match status" value="1"/>
</dbReference>
<dbReference type="CDD" id="cd12152">
    <property type="entry name" value="F1-ATPase_delta"/>
    <property type="match status" value="1"/>
</dbReference>
<evidence type="ECO:0000259" key="16">
    <source>
        <dbReference type="Pfam" id="PF02823"/>
    </source>
</evidence>
<dbReference type="PANTHER" id="PTHR13822">
    <property type="entry name" value="ATP SYNTHASE DELTA/EPSILON CHAIN"/>
    <property type="match status" value="1"/>
</dbReference>
<keyword evidence="7 12" id="KW-0472">Membrane</keyword>
<evidence type="ECO:0000259" key="15">
    <source>
        <dbReference type="Pfam" id="PF00401"/>
    </source>
</evidence>
<dbReference type="PANTHER" id="PTHR13822:SF10">
    <property type="entry name" value="ATP SYNTHASE EPSILON CHAIN, CHLOROPLASTIC"/>
    <property type="match status" value="1"/>
</dbReference>
<evidence type="ECO:0000256" key="6">
    <source>
        <dbReference type="ARBA" id="ARBA00023065"/>
    </source>
</evidence>
<dbReference type="InterPro" id="IPR020546">
    <property type="entry name" value="ATP_synth_F1_dsu/esu_N"/>
</dbReference>
<dbReference type="Pfam" id="PF00401">
    <property type="entry name" value="ATP-synt_DE"/>
    <property type="match status" value="1"/>
</dbReference>
<keyword evidence="5 12" id="KW-0813">Transport</keyword>
<evidence type="ECO:0000256" key="14">
    <source>
        <dbReference type="SAM" id="Coils"/>
    </source>
</evidence>
<protein>
    <recommendedName>
        <fullName evidence="4 12">ATP synthase epsilon chain</fullName>
    </recommendedName>
    <alternativeName>
        <fullName evidence="11 12">ATP synthase F1 sector epsilon subunit</fullName>
    </alternativeName>
    <alternativeName>
        <fullName evidence="10 12">F-ATPase epsilon subunit</fullName>
    </alternativeName>
</protein>
<dbReference type="InterPro" id="IPR020547">
    <property type="entry name" value="ATP_synth_F1_esu_C"/>
</dbReference>
<evidence type="ECO:0000256" key="7">
    <source>
        <dbReference type="ARBA" id="ARBA00023136"/>
    </source>
</evidence>
<evidence type="ECO:0000256" key="10">
    <source>
        <dbReference type="ARBA" id="ARBA00030215"/>
    </source>
</evidence>
<dbReference type="InterPro" id="IPR036771">
    <property type="entry name" value="ATPsynth_dsu/esu_N"/>
</dbReference>
<dbReference type="GO" id="GO:0045259">
    <property type="term" value="C:proton-transporting ATP synthase complex"/>
    <property type="evidence" value="ECO:0007669"/>
    <property type="project" value="UniProtKB-KW"/>
</dbReference>
<name>A0A0R2JFE0_9LACO</name>
<sequence>MEETHNFEVAVVTPNGEVFNYPNATLTVIHTTDGELGIMANHNPLISALATSEMRIQDKANDYEERLAVNGGFAEFSSNKLTVVADAAEKAGEIDVNRAERARDRAERRLREAHNQREQQLAQAALVRAVTRIHAATGE</sequence>
<keyword evidence="6 12" id="KW-0406">Ion transport</keyword>
<dbReference type="GO" id="GO:0005524">
    <property type="term" value="F:ATP binding"/>
    <property type="evidence" value="ECO:0007669"/>
    <property type="project" value="UniProtKB-UniRule"/>
</dbReference>
<keyword evidence="12" id="KW-1003">Cell membrane</keyword>
<gene>
    <name evidence="12" type="primary">atpC</name>
    <name evidence="17" type="ORF">IV67_GL001113</name>
</gene>
<reference evidence="17 18" key="1">
    <citation type="journal article" date="2015" name="Genome Announc.">
        <title>Expanding the biotechnology potential of lactobacilli through comparative genomics of 213 strains and associated genera.</title>
        <authorList>
            <person name="Sun Z."/>
            <person name="Harris H.M."/>
            <person name="McCann A."/>
            <person name="Guo C."/>
            <person name="Argimon S."/>
            <person name="Zhang W."/>
            <person name="Yang X."/>
            <person name="Jeffery I.B."/>
            <person name="Cooney J.C."/>
            <person name="Kagawa T.F."/>
            <person name="Liu W."/>
            <person name="Song Y."/>
            <person name="Salvetti E."/>
            <person name="Wrobel A."/>
            <person name="Rasinkangas P."/>
            <person name="Parkhill J."/>
            <person name="Rea M.C."/>
            <person name="O'Sullivan O."/>
            <person name="Ritari J."/>
            <person name="Douillard F.P."/>
            <person name="Paul Ross R."/>
            <person name="Yang R."/>
            <person name="Briner A.E."/>
            <person name="Felis G.E."/>
            <person name="de Vos W.M."/>
            <person name="Barrangou R."/>
            <person name="Klaenhammer T.R."/>
            <person name="Caufield P.W."/>
            <person name="Cui Y."/>
            <person name="Zhang H."/>
            <person name="O'Toole P.W."/>
        </authorList>
    </citation>
    <scope>NUCLEOTIDE SEQUENCE [LARGE SCALE GENOMIC DNA]</scope>
    <source>
        <strain evidence="17 18">DSM 20014</strain>
    </source>
</reference>
<comment type="subcellular location">
    <subcellularLocation>
        <location evidence="2 12">Cell membrane</location>
        <topology evidence="2 12">Peripheral membrane protein</topology>
    </subcellularLocation>
</comment>
<evidence type="ECO:0000256" key="1">
    <source>
        <dbReference type="ARBA" id="ARBA00003543"/>
    </source>
</evidence>
<dbReference type="SUPFAM" id="SSF46604">
    <property type="entry name" value="Epsilon subunit of F1F0-ATP synthase C-terminal domain"/>
    <property type="match status" value="1"/>
</dbReference>
<dbReference type="InterPro" id="IPR036794">
    <property type="entry name" value="ATP_F1_dsu/esu_C_sf"/>
</dbReference>
<dbReference type="GO" id="GO:0046933">
    <property type="term" value="F:proton-transporting ATP synthase activity, rotational mechanism"/>
    <property type="evidence" value="ECO:0007669"/>
    <property type="project" value="UniProtKB-UniRule"/>
</dbReference>
<evidence type="ECO:0000313" key="18">
    <source>
        <dbReference type="Proteomes" id="UP000051673"/>
    </source>
</evidence>
<evidence type="ECO:0000256" key="2">
    <source>
        <dbReference type="ARBA" id="ARBA00004202"/>
    </source>
</evidence>
<dbReference type="HAMAP" id="MF_00530">
    <property type="entry name" value="ATP_synth_epsil_bac"/>
    <property type="match status" value="1"/>
</dbReference>